<keyword evidence="2" id="KW-0012">Acyltransferase</keyword>
<dbReference type="InterPro" id="IPR050832">
    <property type="entry name" value="Bact_Acetyltransf"/>
</dbReference>
<comment type="caution">
    <text evidence="4">The sequence shown here is derived from an EMBL/GenBank/DDBJ whole genome shotgun (WGS) entry which is preliminary data.</text>
</comment>
<evidence type="ECO:0000313" key="4">
    <source>
        <dbReference type="EMBL" id="NYE69559.1"/>
    </source>
</evidence>
<dbReference type="InterPro" id="IPR016181">
    <property type="entry name" value="Acyl_CoA_acyltransferase"/>
</dbReference>
<dbReference type="GO" id="GO:0016747">
    <property type="term" value="F:acyltransferase activity, transferring groups other than amino-acyl groups"/>
    <property type="evidence" value="ECO:0007669"/>
    <property type="project" value="InterPro"/>
</dbReference>
<dbReference type="SUPFAM" id="SSF55729">
    <property type="entry name" value="Acyl-CoA N-acyltransferases (Nat)"/>
    <property type="match status" value="1"/>
</dbReference>
<dbReference type="Proteomes" id="UP000569914">
    <property type="component" value="Unassembled WGS sequence"/>
</dbReference>
<keyword evidence="5" id="KW-1185">Reference proteome</keyword>
<dbReference type="RefSeq" id="WP_179748409.1">
    <property type="nucleotide sequence ID" value="NZ_JACCBU010000001.1"/>
</dbReference>
<protein>
    <submittedName>
        <fullName evidence="4">Ribosomal protein S18 acetylase RimI-like enzyme</fullName>
    </submittedName>
</protein>
<name>A0A7Y9I461_9ACTN</name>
<dbReference type="AlphaFoldDB" id="A0A7Y9I461"/>
<evidence type="ECO:0000313" key="5">
    <source>
        <dbReference type="Proteomes" id="UP000569914"/>
    </source>
</evidence>
<evidence type="ECO:0000259" key="3">
    <source>
        <dbReference type="PROSITE" id="PS51186"/>
    </source>
</evidence>
<keyword evidence="4" id="KW-0689">Ribosomal protein</keyword>
<dbReference type="InterPro" id="IPR000182">
    <property type="entry name" value="GNAT_dom"/>
</dbReference>
<sequence>MLELRVLTPDDWTLWRDLRLASLRDAPYAFGSKLADWADAPEQRWRERLDRPNWHHVAALHDDRPVGVLTGLPAEEVDVAELLSFWVSPEARGQGVVAALVGAVETWASDRRAGVLRLTVRSDNARAIAFYRRYGFVDTGRPGHALLGGGAELIFEKPAQSVGIG</sequence>
<dbReference type="Pfam" id="PF00583">
    <property type="entry name" value="Acetyltransf_1"/>
    <property type="match status" value="1"/>
</dbReference>
<dbReference type="EMBL" id="JACCBU010000001">
    <property type="protein sequence ID" value="NYE69559.1"/>
    <property type="molecule type" value="Genomic_DNA"/>
</dbReference>
<organism evidence="4 5">
    <name type="scientific">Microlunatus parietis</name>
    <dbReference type="NCBI Taxonomy" id="682979"/>
    <lineage>
        <taxon>Bacteria</taxon>
        <taxon>Bacillati</taxon>
        <taxon>Actinomycetota</taxon>
        <taxon>Actinomycetes</taxon>
        <taxon>Propionibacteriales</taxon>
        <taxon>Propionibacteriaceae</taxon>
        <taxon>Microlunatus</taxon>
    </lineage>
</organism>
<keyword evidence="4" id="KW-0687">Ribonucleoprotein</keyword>
<dbReference type="PANTHER" id="PTHR43877">
    <property type="entry name" value="AMINOALKYLPHOSPHONATE N-ACETYLTRANSFERASE-RELATED-RELATED"/>
    <property type="match status" value="1"/>
</dbReference>
<keyword evidence="1" id="KW-0808">Transferase</keyword>
<dbReference type="PROSITE" id="PS51186">
    <property type="entry name" value="GNAT"/>
    <property type="match status" value="1"/>
</dbReference>
<reference evidence="4 5" key="1">
    <citation type="submission" date="2020-07" db="EMBL/GenBank/DDBJ databases">
        <title>Sequencing the genomes of 1000 actinobacteria strains.</title>
        <authorList>
            <person name="Klenk H.-P."/>
        </authorList>
    </citation>
    <scope>NUCLEOTIDE SEQUENCE [LARGE SCALE GENOMIC DNA]</scope>
    <source>
        <strain evidence="4 5">DSM 22083</strain>
    </source>
</reference>
<proteinExistence type="predicted"/>
<evidence type="ECO:0000256" key="1">
    <source>
        <dbReference type="ARBA" id="ARBA00022679"/>
    </source>
</evidence>
<evidence type="ECO:0000256" key="2">
    <source>
        <dbReference type="ARBA" id="ARBA00023315"/>
    </source>
</evidence>
<dbReference type="GO" id="GO:0005840">
    <property type="term" value="C:ribosome"/>
    <property type="evidence" value="ECO:0007669"/>
    <property type="project" value="UniProtKB-KW"/>
</dbReference>
<accession>A0A7Y9I461</accession>
<dbReference type="Gene3D" id="3.40.630.30">
    <property type="match status" value="1"/>
</dbReference>
<gene>
    <name evidence="4" type="ORF">BKA15_000888</name>
</gene>
<dbReference type="CDD" id="cd04301">
    <property type="entry name" value="NAT_SF"/>
    <property type="match status" value="1"/>
</dbReference>
<feature type="domain" description="N-acetyltransferase" evidence="3">
    <location>
        <begin position="2"/>
        <end position="160"/>
    </location>
</feature>